<gene>
    <name evidence="2" type="ORF">SAMN06295945_0598</name>
</gene>
<keyword evidence="1" id="KW-0472">Membrane</keyword>
<sequence length="188" mass="21019">MKQPAFQFQTIIFELSLSAILYTLFYFLNLWLTSRISPEVGAHWIFIPAGISLLLSLVLPITGPLGITLAVFPIAYLVRFPGELIPSIGIAIIAGFAPYISRHVVVDGLKINHDLSNLCVKNLVLCVLIYSTIRAMLHHYWYVFVNLRDLGSDGLIIELVGNSVGTLLVLLVFKFFAGLYINRNTKIR</sequence>
<feature type="transmembrane region" description="Helical" evidence="1">
    <location>
        <begin position="6"/>
        <end position="32"/>
    </location>
</feature>
<accession>A0A240DZ33</accession>
<feature type="transmembrane region" description="Helical" evidence="1">
    <location>
        <begin position="122"/>
        <end position="143"/>
    </location>
</feature>
<keyword evidence="3" id="KW-1185">Reference proteome</keyword>
<evidence type="ECO:0000256" key="1">
    <source>
        <dbReference type="SAM" id="Phobius"/>
    </source>
</evidence>
<dbReference type="AlphaFoldDB" id="A0A240DZ33"/>
<feature type="transmembrane region" description="Helical" evidence="1">
    <location>
        <begin position="155"/>
        <end position="181"/>
    </location>
</feature>
<dbReference type="Proteomes" id="UP000218069">
    <property type="component" value="Unassembled WGS sequence"/>
</dbReference>
<dbReference type="OrthoDB" id="8795931at2"/>
<keyword evidence="1" id="KW-0812">Transmembrane</keyword>
<evidence type="ECO:0000313" key="3">
    <source>
        <dbReference type="Proteomes" id="UP000218069"/>
    </source>
</evidence>
<proteinExistence type="predicted"/>
<name>A0A240DZ33_9BURK</name>
<evidence type="ECO:0000313" key="2">
    <source>
        <dbReference type="EMBL" id="SNX28273.1"/>
    </source>
</evidence>
<feature type="transmembrane region" description="Helical" evidence="1">
    <location>
        <begin position="44"/>
        <end position="72"/>
    </location>
</feature>
<keyword evidence="1" id="KW-1133">Transmembrane helix</keyword>
<feature type="transmembrane region" description="Helical" evidence="1">
    <location>
        <begin position="84"/>
        <end position="101"/>
    </location>
</feature>
<dbReference type="EMBL" id="OANS01000001">
    <property type="protein sequence ID" value="SNX28273.1"/>
    <property type="molecule type" value="Genomic_DNA"/>
</dbReference>
<organism evidence="2 3">
    <name type="scientific">Polynucleobacter meluiroseus</name>
    <dbReference type="NCBI Taxonomy" id="1938814"/>
    <lineage>
        <taxon>Bacteria</taxon>
        <taxon>Pseudomonadati</taxon>
        <taxon>Pseudomonadota</taxon>
        <taxon>Betaproteobacteria</taxon>
        <taxon>Burkholderiales</taxon>
        <taxon>Burkholderiaceae</taxon>
        <taxon>Polynucleobacter</taxon>
    </lineage>
</organism>
<protein>
    <submittedName>
        <fullName evidence="2">Uncharacterized protein</fullName>
    </submittedName>
</protein>
<dbReference type="RefSeq" id="WP_096672331.1">
    <property type="nucleotide sequence ID" value="NZ_OANS01000001.1"/>
</dbReference>
<reference evidence="3" key="1">
    <citation type="submission" date="2017-08" db="EMBL/GenBank/DDBJ databases">
        <authorList>
            <person name="Varghese N."/>
            <person name="Submissions S."/>
        </authorList>
    </citation>
    <scope>NUCLEOTIDE SEQUENCE [LARGE SCALE GENOMIC DNA]</scope>
    <source>
        <strain evidence="3">AP-Melu-1000-B4</strain>
    </source>
</reference>